<dbReference type="EC" id="3.1.3.18" evidence="1"/>
<evidence type="ECO:0000256" key="1">
    <source>
        <dbReference type="NCBIfam" id="TIGR01487"/>
    </source>
</evidence>
<evidence type="ECO:0000313" key="3">
    <source>
        <dbReference type="EMBL" id="GGT97449.1"/>
    </source>
</evidence>
<evidence type="ECO:0000313" key="4">
    <source>
        <dbReference type="Proteomes" id="UP000276741"/>
    </source>
</evidence>
<sequence length="226" mass="25533">MRELESRFRIMVASDFDRTLSSEKDGFVMRREVVEEVNRFSKSYHFVVVTGRERKYMEVLAPGLNPTAWVMENGALLVHKVIDVNAPSNWPSVRTLVEQTLRRRGVRYSRGEVIIYVDGGRSQKLELDVKGASIEWNRNDAMIMPTGVNKGTGLTKLKEALNFQGKVIAVGDSENDFALFKVADFKVAVGNALPEVKREADLVLDEDDGEGVKKLLKMIEEDELKI</sequence>
<dbReference type="GO" id="GO:0005829">
    <property type="term" value="C:cytosol"/>
    <property type="evidence" value="ECO:0007669"/>
    <property type="project" value="TreeGrafter"/>
</dbReference>
<dbReference type="InterPro" id="IPR023214">
    <property type="entry name" value="HAD_sf"/>
</dbReference>
<gene>
    <name evidence="3" type="ORF">GCM10007116_13740</name>
    <name evidence="2" type="ORF">HS1genome_0781</name>
</gene>
<reference evidence="3" key="1">
    <citation type="journal article" date="2014" name="Int. J. Syst. Evol. Microbiol.">
        <title>Complete genome sequence of Corynebacterium casei LMG S-19264T (=DSM 44701T), isolated from a smear-ripened cheese.</title>
        <authorList>
            <consortium name="US DOE Joint Genome Institute (JGI-PGF)"/>
            <person name="Walter F."/>
            <person name="Albersmeier A."/>
            <person name="Kalinowski J."/>
            <person name="Ruckert C."/>
        </authorList>
    </citation>
    <scope>NUCLEOTIDE SEQUENCE</scope>
    <source>
        <strain evidence="3">JCM 31740</strain>
    </source>
</reference>
<reference evidence="3" key="4">
    <citation type="submission" date="2020-09" db="EMBL/GenBank/DDBJ databases">
        <authorList>
            <person name="Sun Q."/>
            <person name="Ohkuma M."/>
        </authorList>
    </citation>
    <scope>NUCLEOTIDE SEQUENCE</scope>
    <source>
        <strain evidence="3">JCM 31740</strain>
    </source>
</reference>
<organism evidence="2 4">
    <name type="scientific">Sulfodiicoccus acidiphilus</name>
    <dbReference type="NCBI Taxonomy" id="1670455"/>
    <lineage>
        <taxon>Archaea</taxon>
        <taxon>Thermoproteota</taxon>
        <taxon>Thermoprotei</taxon>
        <taxon>Sulfolobales</taxon>
        <taxon>Sulfolobaceae</taxon>
        <taxon>Sulfodiicoccus</taxon>
    </lineage>
</organism>
<dbReference type="NCBIfam" id="TIGR01482">
    <property type="entry name" value="SPP-subfamily"/>
    <property type="match status" value="1"/>
</dbReference>
<dbReference type="EMBL" id="BMQS01000011">
    <property type="protein sequence ID" value="GGT97449.1"/>
    <property type="molecule type" value="Genomic_DNA"/>
</dbReference>
<dbReference type="KEGG" id="sacd:HS1genome_0781"/>
<evidence type="ECO:0000313" key="2">
    <source>
        <dbReference type="EMBL" id="BBD72392.1"/>
    </source>
</evidence>
<dbReference type="Gene3D" id="3.90.1070.10">
    <property type="match status" value="1"/>
</dbReference>
<protein>
    <recommendedName>
        <fullName evidence="1">Phosphoglycolate phosphatase</fullName>
        <ecNumber evidence="1">3.1.3.18</ecNumber>
    </recommendedName>
</protein>
<dbReference type="InterPro" id="IPR036412">
    <property type="entry name" value="HAD-like_sf"/>
</dbReference>
<dbReference type="PANTHER" id="PTHR10000">
    <property type="entry name" value="PHOSPHOSERINE PHOSPHATASE"/>
    <property type="match status" value="1"/>
</dbReference>
<dbReference type="GO" id="GO:0000287">
    <property type="term" value="F:magnesium ion binding"/>
    <property type="evidence" value="ECO:0007669"/>
    <property type="project" value="TreeGrafter"/>
</dbReference>
<keyword evidence="4" id="KW-1185">Reference proteome</keyword>
<reference evidence="4" key="2">
    <citation type="submission" date="2018-04" db="EMBL/GenBank/DDBJ databases">
        <title>Complete genome sequence of Sulfodiicoccus acidiphilus strain HS-1.</title>
        <authorList>
            <person name="Sakai H.D."/>
            <person name="Kurosawa N."/>
        </authorList>
    </citation>
    <scope>NUCLEOTIDE SEQUENCE [LARGE SCALE GENOMIC DNA]</scope>
    <source>
        <strain evidence="4">HS-1</strain>
    </source>
</reference>
<dbReference type="AlphaFoldDB" id="A0A348B2J0"/>
<name>A0A348B2J0_9CREN</name>
<dbReference type="Pfam" id="PF08282">
    <property type="entry name" value="Hydrolase_3"/>
    <property type="match status" value="1"/>
</dbReference>
<proteinExistence type="predicted"/>
<dbReference type="Proteomes" id="UP000616143">
    <property type="component" value="Unassembled WGS sequence"/>
</dbReference>
<dbReference type="Gene3D" id="3.40.50.1000">
    <property type="entry name" value="HAD superfamily/HAD-like"/>
    <property type="match status" value="1"/>
</dbReference>
<dbReference type="Proteomes" id="UP000276741">
    <property type="component" value="Chromosome"/>
</dbReference>
<dbReference type="SUPFAM" id="SSF56784">
    <property type="entry name" value="HAD-like"/>
    <property type="match status" value="1"/>
</dbReference>
<dbReference type="NCBIfam" id="TIGR01487">
    <property type="entry name" value="Pglycolate_arch"/>
    <property type="match status" value="1"/>
</dbReference>
<dbReference type="EMBL" id="AP018553">
    <property type="protein sequence ID" value="BBD72392.1"/>
    <property type="molecule type" value="Genomic_DNA"/>
</dbReference>
<dbReference type="GO" id="GO:0008967">
    <property type="term" value="F:phosphoglycolate phosphatase activity"/>
    <property type="evidence" value="ECO:0007669"/>
    <property type="project" value="UniProtKB-UniRule"/>
</dbReference>
<reference evidence="2" key="3">
    <citation type="journal article" date="2019" name="BMC Res. Notes">
        <title>Complete genome sequence of the Sulfodiicoccus acidiphilus strain HS-1T, the first crenarchaeon that lacks polB3, isolated from an acidic hot spring in Ohwaku-dani, Hakone, Japan.</title>
        <authorList>
            <person name="Sakai H.D."/>
            <person name="Kurosawa N."/>
        </authorList>
    </citation>
    <scope>NUCLEOTIDE SEQUENCE</scope>
    <source>
        <strain evidence="2">HS-1</strain>
    </source>
</reference>
<dbReference type="PANTHER" id="PTHR10000:SF8">
    <property type="entry name" value="HAD SUPERFAMILY HYDROLASE-LIKE, TYPE 3"/>
    <property type="match status" value="1"/>
</dbReference>
<accession>A0A348B2J0</accession>